<sequence length="204" mass="23162">MNYIILAILYSLSGFLMKFSDDEYDEKSNKIIAVIIGVICGITIALLASNNVDASYIFIGILVGTALSFKIDGIHHIATLLVFLALYIIWGIFNPNGSILANLSLITLLICIFSAFIDEIGNDNETIYKRSKFFKFFFDYRFTMKIAILLLAILGYYQSITGFSIPYVGFLSFSTFIFFILFELSYELANLVFSKYFLNQKNHI</sequence>
<feature type="transmembrane region" description="Helical" evidence="1">
    <location>
        <begin position="99"/>
        <end position="117"/>
    </location>
</feature>
<feature type="transmembrane region" description="Helical" evidence="1">
    <location>
        <begin position="54"/>
        <end position="69"/>
    </location>
</feature>
<proteinExistence type="predicted"/>
<keyword evidence="1" id="KW-0472">Membrane</keyword>
<dbReference type="AlphaFoldDB" id="A0A644T742"/>
<evidence type="ECO:0000313" key="2">
    <source>
        <dbReference type="EMBL" id="MPL62753.1"/>
    </source>
</evidence>
<feature type="transmembrane region" description="Helical" evidence="1">
    <location>
        <begin position="138"/>
        <end position="157"/>
    </location>
</feature>
<gene>
    <name evidence="2" type="ORF">SDC9_08373</name>
</gene>
<feature type="transmembrane region" description="Helical" evidence="1">
    <location>
        <begin position="76"/>
        <end position="93"/>
    </location>
</feature>
<keyword evidence="1" id="KW-0812">Transmembrane</keyword>
<reference evidence="2" key="1">
    <citation type="submission" date="2019-08" db="EMBL/GenBank/DDBJ databases">
        <authorList>
            <person name="Kucharzyk K."/>
            <person name="Murdoch R.W."/>
            <person name="Higgins S."/>
            <person name="Loffler F."/>
        </authorList>
    </citation>
    <scope>NUCLEOTIDE SEQUENCE</scope>
</reference>
<dbReference type="EMBL" id="VSSQ01000019">
    <property type="protein sequence ID" value="MPL62753.1"/>
    <property type="molecule type" value="Genomic_DNA"/>
</dbReference>
<feature type="transmembrane region" description="Helical" evidence="1">
    <location>
        <begin position="31"/>
        <end position="48"/>
    </location>
</feature>
<comment type="caution">
    <text evidence="2">The sequence shown here is derived from an EMBL/GenBank/DDBJ whole genome shotgun (WGS) entry which is preliminary data.</text>
</comment>
<feature type="transmembrane region" description="Helical" evidence="1">
    <location>
        <begin position="163"/>
        <end position="186"/>
    </location>
</feature>
<name>A0A644T742_9ZZZZ</name>
<evidence type="ECO:0000256" key="1">
    <source>
        <dbReference type="SAM" id="Phobius"/>
    </source>
</evidence>
<protein>
    <submittedName>
        <fullName evidence="2">Uncharacterized protein</fullName>
    </submittedName>
</protein>
<keyword evidence="1" id="KW-1133">Transmembrane helix</keyword>
<accession>A0A644T742</accession>
<organism evidence="2">
    <name type="scientific">bioreactor metagenome</name>
    <dbReference type="NCBI Taxonomy" id="1076179"/>
    <lineage>
        <taxon>unclassified sequences</taxon>
        <taxon>metagenomes</taxon>
        <taxon>ecological metagenomes</taxon>
    </lineage>
</organism>